<dbReference type="Gene3D" id="2.170.140.10">
    <property type="entry name" value="Chitin binding domain"/>
    <property type="match status" value="1"/>
</dbReference>
<evidence type="ECO:0000256" key="1">
    <source>
        <dbReference type="ARBA" id="ARBA00022669"/>
    </source>
</evidence>
<dbReference type="SMART" id="SM00494">
    <property type="entry name" value="ChtBD2"/>
    <property type="match status" value="1"/>
</dbReference>
<keyword evidence="3" id="KW-0677">Repeat</keyword>
<feature type="compositionally biased region" description="Polar residues" evidence="6">
    <location>
        <begin position="157"/>
        <end position="169"/>
    </location>
</feature>
<feature type="non-terminal residue" evidence="8">
    <location>
        <position position="1"/>
    </location>
</feature>
<feature type="compositionally biased region" description="Low complexity" evidence="6">
    <location>
        <begin position="1530"/>
        <end position="1552"/>
    </location>
</feature>
<keyword evidence="4" id="KW-1015">Disulfide bond</keyword>
<gene>
    <name evidence="8" type="ORF">OBRU01_23891</name>
</gene>
<evidence type="ECO:0000313" key="9">
    <source>
        <dbReference type="Proteomes" id="UP000037510"/>
    </source>
</evidence>
<dbReference type="InterPro" id="IPR036508">
    <property type="entry name" value="Chitin-bd_dom_sf"/>
</dbReference>
<dbReference type="FunFam" id="2.170.140.10:FF:000005">
    <property type="entry name" value="Acidic mammalian chitinase"/>
    <property type="match status" value="1"/>
</dbReference>
<feature type="region of interest" description="Disordered" evidence="6">
    <location>
        <begin position="213"/>
        <end position="342"/>
    </location>
</feature>
<dbReference type="PANTHER" id="PTHR23301:SF0">
    <property type="entry name" value="CHITIN-BINDING TYPE-2 DOMAIN-CONTAINING PROTEIN-RELATED"/>
    <property type="match status" value="1"/>
</dbReference>
<feature type="region of interest" description="Disordered" evidence="6">
    <location>
        <begin position="1499"/>
        <end position="1552"/>
    </location>
</feature>
<dbReference type="PANTHER" id="PTHR23301">
    <property type="entry name" value="CHITIN BINDING PERITROPHIN-A"/>
    <property type="match status" value="1"/>
</dbReference>
<keyword evidence="5" id="KW-0325">Glycoprotein</keyword>
<evidence type="ECO:0000256" key="5">
    <source>
        <dbReference type="ARBA" id="ARBA00023180"/>
    </source>
</evidence>
<comment type="caution">
    <text evidence="8">The sequence shown here is derived from an EMBL/GenBank/DDBJ whole genome shotgun (WGS) entry which is preliminary data.</text>
</comment>
<dbReference type="InterPro" id="IPR051940">
    <property type="entry name" value="Chitin_bind-dev_reg"/>
</dbReference>
<evidence type="ECO:0000256" key="2">
    <source>
        <dbReference type="ARBA" id="ARBA00022729"/>
    </source>
</evidence>
<feature type="compositionally biased region" description="Acidic residues" evidence="6">
    <location>
        <begin position="945"/>
        <end position="961"/>
    </location>
</feature>
<dbReference type="SUPFAM" id="SSF57625">
    <property type="entry name" value="Invertebrate chitin-binding proteins"/>
    <property type="match status" value="1"/>
</dbReference>
<feature type="compositionally biased region" description="Low complexity" evidence="6">
    <location>
        <begin position="321"/>
        <end position="338"/>
    </location>
</feature>
<feature type="region of interest" description="Disordered" evidence="6">
    <location>
        <begin position="755"/>
        <end position="1029"/>
    </location>
</feature>
<feature type="compositionally biased region" description="Polar residues" evidence="6">
    <location>
        <begin position="218"/>
        <end position="254"/>
    </location>
</feature>
<name>A0A0L7KPA9_OPEBR</name>
<keyword evidence="1" id="KW-0147">Chitin-binding</keyword>
<dbReference type="GO" id="GO:0005576">
    <property type="term" value="C:extracellular region"/>
    <property type="evidence" value="ECO:0007669"/>
    <property type="project" value="InterPro"/>
</dbReference>
<dbReference type="Proteomes" id="UP000037510">
    <property type="component" value="Unassembled WGS sequence"/>
</dbReference>
<organism evidence="8 9">
    <name type="scientific">Operophtera brumata</name>
    <name type="common">Winter moth</name>
    <name type="synonym">Phalaena brumata</name>
    <dbReference type="NCBI Taxonomy" id="104452"/>
    <lineage>
        <taxon>Eukaryota</taxon>
        <taxon>Metazoa</taxon>
        <taxon>Ecdysozoa</taxon>
        <taxon>Arthropoda</taxon>
        <taxon>Hexapoda</taxon>
        <taxon>Insecta</taxon>
        <taxon>Pterygota</taxon>
        <taxon>Neoptera</taxon>
        <taxon>Endopterygota</taxon>
        <taxon>Lepidoptera</taxon>
        <taxon>Glossata</taxon>
        <taxon>Ditrysia</taxon>
        <taxon>Geometroidea</taxon>
        <taxon>Geometridae</taxon>
        <taxon>Larentiinae</taxon>
        <taxon>Operophtera</taxon>
    </lineage>
</organism>
<feature type="region of interest" description="Disordered" evidence="6">
    <location>
        <begin position="1"/>
        <end position="29"/>
    </location>
</feature>
<feature type="compositionally biased region" description="Polar residues" evidence="6">
    <location>
        <begin position="878"/>
        <end position="892"/>
    </location>
</feature>
<feature type="region of interest" description="Disordered" evidence="6">
    <location>
        <begin position="477"/>
        <end position="561"/>
    </location>
</feature>
<feature type="compositionally biased region" description="Low complexity" evidence="6">
    <location>
        <begin position="300"/>
        <end position="313"/>
    </location>
</feature>
<keyword evidence="2" id="KW-0732">Signal</keyword>
<dbReference type="STRING" id="104452.A0A0L7KPA9"/>
<feature type="compositionally biased region" description="Basic and acidic residues" evidence="6">
    <location>
        <begin position="1"/>
        <end position="25"/>
    </location>
</feature>
<feature type="compositionally biased region" description="Acidic residues" evidence="6">
    <location>
        <begin position="980"/>
        <end position="1012"/>
    </location>
</feature>
<reference evidence="8 9" key="1">
    <citation type="journal article" date="2015" name="Genome Biol. Evol.">
        <title>The genome of winter moth (Operophtera brumata) provides a genomic perspective on sexual dimorphism and phenology.</title>
        <authorList>
            <person name="Derks M.F."/>
            <person name="Smit S."/>
            <person name="Salis L."/>
            <person name="Schijlen E."/>
            <person name="Bossers A."/>
            <person name="Mateman C."/>
            <person name="Pijl A.S."/>
            <person name="de Ridder D."/>
            <person name="Groenen M.A."/>
            <person name="Visser M.E."/>
            <person name="Megens H.J."/>
        </authorList>
    </citation>
    <scope>NUCLEOTIDE SEQUENCE [LARGE SCALE GENOMIC DNA]</scope>
    <source>
        <strain evidence="8">WM2013NL</strain>
        <tissue evidence="8">Head and thorax</tissue>
    </source>
</reference>
<proteinExistence type="predicted"/>
<evidence type="ECO:0000256" key="4">
    <source>
        <dbReference type="ARBA" id="ARBA00023157"/>
    </source>
</evidence>
<keyword evidence="9" id="KW-1185">Reference proteome</keyword>
<feature type="compositionally biased region" description="Basic and acidic residues" evidence="6">
    <location>
        <begin position="755"/>
        <end position="804"/>
    </location>
</feature>
<evidence type="ECO:0000313" key="8">
    <source>
        <dbReference type="EMBL" id="KOB64901.1"/>
    </source>
</evidence>
<feature type="compositionally biased region" description="Low complexity" evidence="6">
    <location>
        <begin position="852"/>
        <end position="869"/>
    </location>
</feature>
<feature type="compositionally biased region" description="Polar residues" evidence="6">
    <location>
        <begin position="270"/>
        <end position="294"/>
    </location>
</feature>
<feature type="compositionally biased region" description="Acidic residues" evidence="6">
    <location>
        <begin position="130"/>
        <end position="150"/>
    </location>
</feature>
<dbReference type="Pfam" id="PF01607">
    <property type="entry name" value="CBM_14"/>
    <property type="match status" value="1"/>
</dbReference>
<feature type="region of interest" description="Disordered" evidence="6">
    <location>
        <begin position="123"/>
        <end position="178"/>
    </location>
</feature>
<evidence type="ECO:0000256" key="3">
    <source>
        <dbReference type="ARBA" id="ARBA00022737"/>
    </source>
</evidence>
<dbReference type="PROSITE" id="PS50940">
    <property type="entry name" value="CHIT_BIND_II"/>
    <property type="match status" value="1"/>
</dbReference>
<dbReference type="GO" id="GO:0008061">
    <property type="term" value="F:chitin binding"/>
    <property type="evidence" value="ECO:0007669"/>
    <property type="project" value="UniProtKB-KW"/>
</dbReference>
<feature type="compositionally biased region" description="Basic and acidic residues" evidence="6">
    <location>
        <begin position="814"/>
        <end position="826"/>
    </location>
</feature>
<accession>A0A0L7KPA9</accession>
<feature type="domain" description="Chitin-binding type-2" evidence="7">
    <location>
        <begin position="20"/>
        <end position="83"/>
    </location>
</feature>
<dbReference type="EMBL" id="JTDY01007864">
    <property type="protein sequence ID" value="KOB64901.1"/>
    <property type="molecule type" value="Genomic_DNA"/>
</dbReference>
<protein>
    <submittedName>
        <fullName evidence="8">Brain chitinase and chia</fullName>
    </submittedName>
</protein>
<evidence type="ECO:0000256" key="6">
    <source>
        <dbReference type="SAM" id="MobiDB-lite"/>
    </source>
</evidence>
<evidence type="ECO:0000259" key="7">
    <source>
        <dbReference type="PROSITE" id="PS50940"/>
    </source>
</evidence>
<feature type="compositionally biased region" description="Low complexity" evidence="6">
    <location>
        <begin position="487"/>
        <end position="505"/>
    </location>
</feature>
<sequence>IHRQYLDGDRESKDRQTREQEKEQAQNEGFYQHPRDCKKYFWCLDSGPSNLGIVAHQFTCPSGLFFNKAADSCDFARNVLCKLPAETTKAPATKAPKTTAAPVTTRKPIKLSTKDSALFRTTTTTVAPEPESEEEYEEEVLEDTFDEDSEDPRRSETYVSVSEQPNSLDVASARKENQPEYVTIRRQRPTTEEATTIQYEEANSEVDIQETALEREISSQPQYTSIVRARSTTSPPQDPSTEQAFTATRPTTYSAPEESSPEPTTVLAVQISSLLNSPNSAEDTSAPATAQAQTEADVVTTSTAAPSSATPRRSLLRRRGSTTTTTPAPSSSTTQVSPRNYSFIRRRQPIAKPNEILDSDDDIELSRKIRSTTPDSREVGGVRETGSVTRFRSRYRPSNDDSVTAAASPVSRGQFRPRLNQDEVISLTPVDVEPQFIPRQSLNQRTARRFLGRTTAADAVVDSEASAATVEAKRPDILPRGRGRFGAGTTTETKTSPPATEPTPSQRRPTFARFSPRPFARASSVAPITESEIEDNIASSTQRIPPRLPFGRTRPVSSTTASVVRARKLPFPSRITTTPQSLVSESDDETENKNEDIFLSESAIEEKEHQVDIEDEIPNRRVVIKKLRTTIATEDSPTETIPIDDSGKKKFRIIRRRPVSTSAPTETEVPTEVPAPQRIRKVIRKKINRIVEDEPEIIAKSIGSHETFKVTSTVAPITETVINYGERRKASTASIVTTPITTTTEQVTERVLEEVSEVVKEEVTESEPENEKSDDDKESDTKNEHIEITVNKEEKIEIAVKDQSGDTNTSNDENDNKPEVVVESEQKAINLSENKENVESDPTTTEAEESSPETSTASTTTLTSTSRSRIPYRPNKRIFTSTTEAVPSSSRTFSRKFNPGVYTSPATVTTRAPPAFRSAGARRPAFASQFTRKPFTTARTTTRLEEEEDYSDEELLEEEPENPFAFVPPSQLYTRKPDANDEESELEDGSEELLEEGEPLEPEDESEDEPVDEPQNPFIPTTKRPFRPKLVNSNTFRTSTSTTEIPRRFGAQNKTALYNRFASNKAVNDTKKRVQNVPLGYSGLTTTSKIKSNKNETQGEQAKKDVTTVTPTTEYDTTTEDEYLSMSDSTSTLIDSTNTDTLSTNTIDTETSTFQMEISTEDYLENTEQTTYYPTTQDASAQTTLSHNTVVNTETVTENTLEPTTNAPVIKTQFDKLFSVSRVVEVSSKLDKHRLNKNNETTHIEEGKVMVEKKPVVDKIGEVSRFSLIKILEDEIPIYLTKFRHVYPVENPPDNLIRIDEARNARALTSYAEPPREHLVASESINEAYRHIKKVSDLAKKDEITESEVERIPSDVFLSYVNEDKKSEALEEDPLFAQWQFVPAAYENEQSNLNKAAMSFEVVTPHSMRTHQSTLPLEGLFQSETPITARKLSEDKSQPFLVYSSPVSKQEDVNIVKLEVLKPETGRSIITSAKGQEFSGSSTVKEATTKSSISVSVLPKTEGTTTSTPISPSTSTTEAVKTSPLVEMLSTPQTTVTEPTTTDEPSTTETIPDETTTVTISPLEAKRAKYGFPRRPLIKSSNSTRFNVPRTVTRKANTTVTGNLITKINKTSTFTPNKSRFSAARAQNVPVDIRKKINNRLTTRLYTTEAPRTTTERKLYFKPIRSTFRPAFVPRKNTPSQISEES</sequence>
<dbReference type="InterPro" id="IPR002557">
    <property type="entry name" value="Chitin-bd_dom"/>
</dbReference>
<feature type="compositionally biased region" description="Low complexity" evidence="6">
    <location>
        <begin position="931"/>
        <end position="941"/>
    </location>
</feature>
<feature type="compositionally biased region" description="Low complexity" evidence="6">
    <location>
        <begin position="1504"/>
        <end position="1517"/>
    </location>
</feature>